<name>A0A5K1K7I0_9APHY</name>
<dbReference type="EMBL" id="LR729962">
    <property type="protein sequence ID" value="VWP02140.1"/>
    <property type="molecule type" value="Genomic_DNA"/>
</dbReference>
<organism evidence="1">
    <name type="scientific">Ganoderma boninense</name>
    <dbReference type="NCBI Taxonomy" id="34458"/>
    <lineage>
        <taxon>Eukaryota</taxon>
        <taxon>Fungi</taxon>
        <taxon>Dikarya</taxon>
        <taxon>Basidiomycota</taxon>
        <taxon>Agaricomycotina</taxon>
        <taxon>Agaricomycetes</taxon>
        <taxon>Polyporales</taxon>
        <taxon>Polyporaceae</taxon>
        <taxon>Ganoderma</taxon>
    </lineage>
</organism>
<protein>
    <submittedName>
        <fullName evidence="1">Cell surface hydrophobicity-associated protein</fullName>
    </submittedName>
</protein>
<dbReference type="AlphaFoldDB" id="A0A5K1K7I0"/>
<gene>
    <name evidence="1" type="primary">Q7Z8E8</name>
</gene>
<accession>A0A5K1K7I0</accession>
<sequence>MAQHTAFPLLQRLQATLTEHLPFCSGILELPSDKFDLYYGKEDARFINLSKGADHGALAALTQACNSKEVRVCDSCDKAGEMDPTDFITRFDVEATGLLDTVRLGLLSRADAKRPLRAELHKLNVYYSAHSDAVDLAGTEAQTPLSTDAPRNQSAFGSLVVVFPTQHEGGALLLSHNDDEYTFDASRLLAARPTSMAYLAFLSAVDHERAFVVSGHRVALTYSLC</sequence>
<dbReference type="PANTHER" id="PTHR33099">
    <property type="entry name" value="FE2OG DIOXYGENASE DOMAIN-CONTAINING PROTEIN"/>
    <property type="match status" value="1"/>
</dbReference>
<proteinExistence type="predicted"/>
<evidence type="ECO:0000313" key="1">
    <source>
        <dbReference type="EMBL" id="VWP02140.1"/>
    </source>
</evidence>
<dbReference type="PANTHER" id="PTHR33099:SF7">
    <property type="entry name" value="MYND-TYPE DOMAIN-CONTAINING PROTEIN"/>
    <property type="match status" value="1"/>
</dbReference>
<reference evidence="1" key="1">
    <citation type="submission" date="2019-10" db="EMBL/GenBank/DDBJ databases">
        <authorList>
            <person name="Nor Muhammad N."/>
        </authorList>
    </citation>
    <scope>NUCLEOTIDE SEQUENCE</scope>
</reference>